<protein>
    <submittedName>
        <fullName evidence="9">TolC family protein</fullName>
    </submittedName>
</protein>
<evidence type="ECO:0000256" key="4">
    <source>
        <dbReference type="ARBA" id="ARBA00022452"/>
    </source>
</evidence>
<dbReference type="Pfam" id="PF02321">
    <property type="entry name" value="OEP"/>
    <property type="match status" value="2"/>
</dbReference>
<evidence type="ECO:0000256" key="8">
    <source>
        <dbReference type="SAM" id="Coils"/>
    </source>
</evidence>
<keyword evidence="5" id="KW-0812">Transmembrane</keyword>
<comment type="caution">
    <text evidence="9">The sequence shown here is derived from an EMBL/GenBank/DDBJ whole genome shotgun (WGS) entry which is preliminary data.</text>
</comment>
<dbReference type="PANTHER" id="PTHR30026:SF20">
    <property type="entry name" value="OUTER MEMBRANE PROTEIN TOLC"/>
    <property type="match status" value="1"/>
</dbReference>
<feature type="coiled-coil region" evidence="8">
    <location>
        <begin position="197"/>
        <end position="255"/>
    </location>
</feature>
<dbReference type="InterPro" id="IPR003423">
    <property type="entry name" value="OMP_efflux"/>
</dbReference>
<evidence type="ECO:0000256" key="7">
    <source>
        <dbReference type="ARBA" id="ARBA00023237"/>
    </source>
</evidence>
<evidence type="ECO:0000256" key="2">
    <source>
        <dbReference type="ARBA" id="ARBA00007613"/>
    </source>
</evidence>
<keyword evidence="3" id="KW-0813">Transport</keyword>
<gene>
    <name evidence="9" type="ORF">MUN53_12555</name>
</gene>
<keyword evidence="7" id="KW-0998">Cell outer membrane</keyword>
<evidence type="ECO:0000256" key="1">
    <source>
        <dbReference type="ARBA" id="ARBA00004442"/>
    </source>
</evidence>
<sequence>MKRIWILCLIYIIGMCDNGYADDVETRTVSLSLTDAIRLAQLQSVDAAVALNELKTAYWEYRTHKAEQLPEIIFTGTLPSYSKQYSKYQQSDGSYTYVQNNVLGLNGEISIEQNIALTGGKIALNTSLDFTRQLGKSAYNEFMSVPVSLTLTQPIFGVNDQKWKRRIEPVRYEEAKAAFMESVETVTITTITHYFNLLLAEDNLAVCKQNLENANKLYEIAIAKRKIGHISEIELMQLKQSALQAKAKVTEAQSNLNSMMFQLRSFLGLSERDRIEPVLPEAITGVRLDYQQVLARAQENNSFSKNILRRQLEADYDVATAKGNQRSINLFASVGYTGKDLSFSGAYNPLKDNQVVQVGVSIPILDWGKRKGKVKVAESNREVVLSKIRQEQMDFNQNIFLLVENFNNQAAQLEIASEVDSLAESRYKTSIETFMVGKIDILELNDAQTSKDSAKQKHIEELYYYWRYFYNIRSLTLYDFLNNCTLDAEFEKIVR</sequence>
<evidence type="ECO:0000313" key="10">
    <source>
        <dbReference type="Proteomes" id="UP001165444"/>
    </source>
</evidence>
<comment type="similarity">
    <text evidence="2">Belongs to the outer membrane factor (OMF) (TC 1.B.17) family.</text>
</comment>
<dbReference type="InterPro" id="IPR051906">
    <property type="entry name" value="TolC-like"/>
</dbReference>
<name>A0ABT0C329_9BACT</name>
<dbReference type="Proteomes" id="UP001165444">
    <property type="component" value="Unassembled WGS sequence"/>
</dbReference>
<evidence type="ECO:0000256" key="5">
    <source>
        <dbReference type="ARBA" id="ARBA00022692"/>
    </source>
</evidence>
<keyword evidence="8" id="KW-0175">Coiled coil</keyword>
<evidence type="ECO:0000256" key="6">
    <source>
        <dbReference type="ARBA" id="ARBA00023136"/>
    </source>
</evidence>
<organism evidence="9 10">
    <name type="scientific">Parabacteroides faecalis</name>
    <dbReference type="NCBI Taxonomy" id="2924040"/>
    <lineage>
        <taxon>Bacteria</taxon>
        <taxon>Pseudomonadati</taxon>
        <taxon>Bacteroidota</taxon>
        <taxon>Bacteroidia</taxon>
        <taxon>Bacteroidales</taxon>
        <taxon>Tannerellaceae</taxon>
        <taxon>Parabacteroides</taxon>
    </lineage>
</organism>
<dbReference type="SUPFAM" id="SSF56954">
    <property type="entry name" value="Outer membrane efflux proteins (OEP)"/>
    <property type="match status" value="1"/>
</dbReference>
<dbReference type="PANTHER" id="PTHR30026">
    <property type="entry name" value="OUTER MEMBRANE PROTEIN TOLC"/>
    <property type="match status" value="1"/>
</dbReference>
<keyword evidence="10" id="KW-1185">Reference proteome</keyword>
<comment type="subcellular location">
    <subcellularLocation>
        <location evidence="1">Cell outer membrane</location>
    </subcellularLocation>
</comment>
<dbReference type="Gene3D" id="1.20.1600.10">
    <property type="entry name" value="Outer membrane efflux proteins (OEP)"/>
    <property type="match status" value="1"/>
</dbReference>
<keyword evidence="6" id="KW-0472">Membrane</keyword>
<evidence type="ECO:0000256" key="3">
    <source>
        <dbReference type="ARBA" id="ARBA00022448"/>
    </source>
</evidence>
<evidence type="ECO:0000313" key="9">
    <source>
        <dbReference type="EMBL" id="MCJ2381428.1"/>
    </source>
</evidence>
<keyword evidence="4" id="KW-1134">Transmembrane beta strand</keyword>
<dbReference type="RefSeq" id="WP_243325781.1">
    <property type="nucleotide sequence ID" value="NZ_JAKZMM010000033.1"/>
</dbReference>
<accession>A0ABT0C329</accession>
<proteinExistence type="inferred from homology"/>
<reference evidence="9 10" key="1">
    <citation type="submission" date="2022-03" db="EMBL/GenBank/DDBJ databases">
        <title>Parabacteroides sp. nov. isolated from swine feces.</title>
        <authorList>
            <person name="Bak J.E."/>
        </authorList>
    </citation>
    <scope>NUCLEOTIDE SEQUENCE [LARGE SCALE GENOMIC DNA]</scope>
    <source>
        <strain evidence="9 10">AGMB00274</strain>
    </source>
</reference>
<dbReference type="EMBL" id="JAKZMM010000033">
    <property type="protein sequence ID" value="MCJ2381428.1"/>
    <property type="molecule type" value="Genomic_DNA"/>
</dbReference>